<organism evidence="2 3">
    <name type="scientific">Phialemonium thermophilum</name>
    <dbReference type="NCBI Taxonomy" id="223376"/>
    <lineage>
        <taxon>Eukaryota</taxon>
        <taxon>Fungi</taxon>
        <taxon>Dikarya</taxon>
        <taxon>Ascomycota</taxon>
        <taxon>Pezizomycotina</taxon>
        <taxon>Sordariomycetes</taxon>
        <taxon>Sordariomycetidae</taxon>
        <taxon>Cephalothecales</taxon>
        <taxon>Cephalothecaceae</taxon>
        <taxon>Phialemonium</taxon>
    </lineage>
</organism>
<sequence>MSTPAVAGGNPSLSNARPRKQTRKANVPTDNRDTRRILSRSGVRDIRAGEKISLTVSTNRFLLGTRQDCERRCPPAMFNSTTIRYKGLVTILHQNGFACGRV</sequence>
<proteinExistence type="predicted"/>
<comment type="caution">
    <text evidence="2">The sequence shown here is derived from an EMBL/GenBank/DDBJ whole genome shotgun (WGS) entry which is preliminary data.</text>
</comment>
<evidence type="ECO:0000313" key="2">
    <source>
        <dbReference type="EMBL" id="KAL1871309.1"/>
    </source>
</evidence>
<evidence type="ECO:0000256" key="1">
    <source>
        <dbReference type="SAM" id="MobiDB-lite"/>
    </source>
</evidence>
<dbReference type="EMBL" id="JAZHXJ010000158">
    <property type="protein sequence ID" value="KAL1871309.1"/>
    <property type="molecule type" value="Genomic_DNA"/>
</dbReference>
<protein>
    <submittedName>
        <fullName evidence="2">Uncharacterized protein</fullName>
    </submittedName>
</protein>
<reference evidence="2 3" key="1">
    <citation type="journal article" date="2024" name="Commun. Biol.">
        <title>Comparative genomic analysis of thermophilic fungi reveals convergent evolutionary adaptations and gene losses.</title>
        <authorList>
            <person name="Steindorff A.S."/>
            <person name="Aguilar-Pontes M.V."/>
            <person name="Robinson A.J."/>
            <person name="Andreopoulos B."/>
            <person name="LaButti K."/>
            <person name="Kuo A."/>
            <person name="Mondo S."/>
            <person name="Riley R."/>
            <person name="Otillar R."/>
            <person name="Haridas S."/>
            <person name="Lipzen A."/>
            <person name="Grimwood J."/>
            <person name="Schmutz J."/>
            <person name="Clum A."/>
            <person name="Reid I.D."/>
            <person name="Moisan M.C."/>
            <person name="Butler G."/>
            <person name="Nguyen T.T.M."/>
            <person name="Dewar K."/>
            <person name="Conant G."/>
            <person name="Drula E."/>
            <person name="Henrissat B."/>
            <person name="Hansel C."/>
            <person name="Singer S."/>
            <person name="Hutchinson M.I."/>
            <person name="de Vries R.P."/>
            <person name="Natvig D.O."/>
            <person name="Powell A.J."/>
            <person name="Tsang A."/>
            <person name="Grigoriev I.V."/>
        </authorList>
    </citation>
    <scope>NUCLEOTIDE SEQUENCE [LARGE SCALE GENOMIC DNA]</scope>
    <source>
        <strain evidence="2 3">ATCC 24622</strain>
    </source>
</reference>
<keyword evidence="3" id="KW-1185">Reference proteome</keyword>
<dbReference type="Proteomes" id="UP001586593">
    <property type="component" value="Unassembled WGS sequence"/>
</dbReference>
<name>A0ABR3X6Q8_9PEZI</name>
<gene>
    <name evidence="2" type="ORF">VTK73DRAFT_2141</name>
</gene>
<feature type="region of interest" description="Disordered" evidence="1">
    <location>
        <begin position="1"/>
        <end position="38"/>
    </location>
</feature>
<accession>A0ABR3X6Q8</accession>
<evidence type="ECO:0000313" key="3">
    <source>
        <dbReference type="Proteomes" id="UP001586593"/>
    </source>
</evidence>